<keyword evidence="3" id="KW-1185">Reference proteome</keyword>
<evidence type="ECO:0000256" key="1">
    <source>
        <dbReference type="SAM" id="MobiDB-lite"/>
    </source>
</evidence>
<evidence type="ECO:0000313" key="3">
    <source>
        <dbReference type="Proteomes" id="UP000054007"/>
    </source>
</evidence>
<dbReference type="Proteomes" id="UP000054007">
    <property type="component" value="Unassembled WGS sequence"/>
</dbReference>
<gene>
    <name evidence="2" type="ORF">CYLTODRAFT_447378</name>
</gene>
<reference evidence="2 3" key="1">
    <citation type="journal article" date="2015" name="Fungal Genet. Biol.">
        <title>Evolution of novel wood decay mechanisms in Agaricales revealed by the genome sequences of Fistulina hepatica and Cylindrobasidium torrendii.</title>
        <authorList>
            <person name="Floudas D."/>
            <person name="Held B.W."/>
            <person name="Riley R."/>
            <person name="Nagy L.G."/>
            <person name="Koehler G."/>
            <person name="Ransdell A.S."/>
            <person name="Younus H."/>
            <person name="Chow J."/>
            <person name="Chiniquy J."/>
            <person name="Lipzen A."/>
            <person name="Tritt A."/>
            <person name="Sun H."/>
            <person name="Haridas S."/>
            <person name="LaButti K."/>
            <person name="Ohm R.A."/>
            <person name="Kues U."/>
            <person name="Blanchette R.A."/>
            <person name="Grigoriev I.V."/>
            <person name="Minto R.E."/>
            <person name="Hibbett D.S."/>
        </authorList>
    </citation>
    <scope>NUCLEOTIDE SEQUENCE [LARGE SCALE GENOMIC DNA]</scope>
    <source>
        <strain evidence="2 3">FP15055 ss-10</strain>
    </source>
</reference>
<organism evidence="2 3">
    <name type="scientific">Cylindrobasidium torrendii FP15055 ss-10</name>
    <dbReference type="NCBI Taxonomy" id="1314674"/>
    <lineage>
        <taxon>Eukaryota</taxon>
        <taxon>Fungi</taxon>
        <taxon>Dikarya</taxon>
        <taxon>Basidiomycota</taxon>
        <taxon>Agaricomycotina</taxon>
        <taxon>Agaricomycetes</taxon>
        <taxon>Agaricomycetidae</taxon>
        <taxon>Agaricales</taxon>
        <taxon>Marasmiineae</taxon>
        <taxon>Physalacriaceae</taxon>
        <taxon>Cylindrobasidium</taxon>
    </lineage>
</organism>
<dbReference type="AlphaFoldDB" id="A0A0D7AXY2"/>
<accession>A0A0D7AXY2</accession>
<sequence>MVNPEVTRQEARLNAQLDSLHVPFIDTHTGLPLYLFAPTTTVRARSLFDYAWGKRMSRPQHLQLYHDLCMEVMAAPAMGMIEDSIWPTMPKHTKANKYAAEPPLKRMADAPSMWDALKNRTKSMDYFNDMQQQYGWSDGITAYRKVIDDMRMLILHAYPTYFLPAPSSDALDDALDVALSWWTAIASGMQQDGRWPHNRAACAAIPNVDPYTDESLDLPGVLRAFEDGFSRVFPEYDLFLRTVNTRTTRQMEMWMEDPPYHGESEKVLRWMDLHDWIGEVATLAMDRMLFPPVRMQASAVGWETTMETRSRSPPDEPPNLAPAHLPTWTTQQPGIWQTNAHALGQAGPSNGGLHTRSEAFGTNHWDVTQQQYSLAQDPMPAWGHYSTMPDANWSMSESDWDSVVTGMQSANTGSAASGSGSSWNNSGMGYSGWT</sequence>
<protein>
    <submittedName>
        <fullName evidence="2">Uncharacterized protein</fullName>
    </submittedName>
</protein>
<feature type="region of interest" description="Disordered" evidence="1">
    <location>
        <begin position="304"/>
        <end position="327"/>
    </location>
</feature>
<dbReference type="EMBL" id="KN880820">
    <property type="protein sequence ID" value="KIY62136.1"/>
    <property type="molecule type" value="Genomic_DNA"/>
</dbReference>
<proteinExistence type="predicted"/>
<name>A0A0D7AXY2_9AGAR</name>
<evidence type="ECO:0000313" key="2">
    <source>
        <dbReference type="EMBL" id="KIY62136.1"/>
    </source>
</evidence>